<dbReference type="PROSITE" id="PS50109">
    <property type="entry name" value="HIS_KIN"/>
    <property type="match status" value="1"/>
</dbReference>
<dbReference type="AlphaFoldDB" id="A0A2T0V731"/>
<dbReference type="EMBL" id="PVTL01000009">
    <property type="protein sequence ID" value="PRY65980.1"/>
    <property type="molecule type" value="Genomic_DNA"/>
</dbReference>
<dbReference type="GO" id="GO:0005886">
    <property type="term" value="C:plasma membrane"/>
    <property type="evidence" value="ECO:0007669"/>
    <property type="project" value="UniProtKB-SubCell"/>
</dbReference>
<keyword evidence="11 12" id="KW-0472">Membrane</keyword>
<evidence type="ECO:0000256" key="8">
    <source>
        <dbReference type="ARBA" id="ARBA00022777"/>
    </source>
</evidence>
<dbReference type="InterPro" id="IPR036097">
    <property type="entry name" value="HisK_dim/P_sf"/>
</dbReference>
<dbReference type="Gene3D" id="6.10.340.10">
    <property type="match status" value="1"/>
</dbReference>
<dbReference type="SMART" id="SM00387">
    <property type="entry name" value="HATPase_c"/>
    <property type="match status" value="1"/>
</dbReference>
<dbReference type="InterPro" id="IPR036890">
    <property type="entry name" value="HATPase_C_sf"/>
</dbReference>
<dbReference type="PRINTS" id="PR00344">
    <property type="entry name" value="BCTRLSENSOR"/>
</dbReference>
<evidence type="ECO:0000256" key="1">
    <source>
        <dbReference type="ARBA" id="ARBA00000085"/>
    </source>
</evidence>
<feature type="domain" description="HAMP" evidence="14">
    <location>
        <begin position="214"/>
        <end position="276"/>
    </location>
</feature>
<dbReference type="GO" id="GO:0000155">
    <property type="term" value="F:phosphorelay sensor kinase activity"/>
    <property type="evidence" value="ECO:0007669"/>
    <property type="project" value="InterPro"/>
</dbReference>
<feature type="domain" description="Histidine kinase" evidence="13">
    <location>
        <begin position="291"/>
        <end position="505"/>
    </location>
</feature>
<feature type="transmembrane region" description="Helical" evidence="12">
    <location>
        <begin position="34"/>
        <end position="56"/>
    </location>
</feature>
<keyword evidence="9 12" id="KW-1133">Transmembrane helix</keyword>
<keyword evidence="8 15" id="KW-0418">Kinase</keyword>
<dbReference type="InterPro" id="IPR004358">
    <property type="entry name" value="Sig_transdc_His_kin-like_C"/>
</dbReference>
<evidence type="ECO:0000256" key="3">
    <source>
        <dbReference type="ARBA" id="ARBA00004236"/>
    </source>
</evidence>
<dbReference type="GO" id="GO:0005509">
    <property type="term" value="F:calcium ion binding"/>
    <property type="evidence" value="ECO:0007669"/>
    <property type="project" value="UniProtKB-ARBA"/>
</dbReference>
<dbReference type="SUPFAM" id="SSF55874">
    <property type="entry name" value="ATPase domain of HSP90 chaperone/DNA topoisomerase II/histidine kinase"/>
    <property type="match status" value="1"/>
</dbReference>
<evidence type="ECO:0000256" key="2">
    <source>
        <dbReference type="ARBA" id="ARBA00001968"/>
    </source>
</evidence>
<evidence type="ECO:0000256" key="5">
    <source>
        <dbReference type="ARBA" id="ARBA00022553"/>
    </source>
</evidence>
<comment type="subcellular location">
    <subcellularLocation>
        <location evidence="3">Cell membrane</location>
    </subcellularLocation>
</comment>
<dbReference type="InterPro" id="IPR005467">
    <property type="entry name" value="His_kinase_dom"/>
</dbReference>
<keyword evidence="7 12" id="KW-0812">Transmembrane</keyword>
<evidence type="ECO:0000256" key="9">
    <source>
        <dbReference type="ARBA" id="ARBA00022989"/>
    </source>
</evidence>
<keyword evidence="5" id="KW-0597">Phosphoprotein</keyword>
<dbReference type="Gene3D" id="1.10.287.130">
    <property type="match status" value="1"/>
</dbReference>
<feature type="transmembrane region" description="Helical" evidence="12">
    <location>
        <begin position="193"/>
        <end position="217"/>
    </location>
</feature>
<dbReference type="CDD" id="cd00075">
    <property type="entry name" value="HATPase"/>
    <property type="match status" value="1"/>
</dbReference>
<dbReference type="FunFam" id="1.10.287.130:FF:000001">
    <property type="entry name" value="Two-component sensor histidine kinase"/>
    <property type="match status" value="1"/>
</dbReference>
<dbReference type="Pfam" id="PF00672">
    <property type="entry name" value="HAMP"/>
    <property type="match status" value="1"/>
</dbReference>
<evidence type="ECO:0000256" key="10">
    <source>
        <dbReference type="ARBA" id="ARBA00023012"/>
    </source>
</evidence>
<evidence type="ECO:0000256" key="4">
    <source>
        <dbReference type="ARBA" id="ARBA00012438"/>
    </source>
</evidence>
<sequence length="507" mass="53391">MTATTPAVHEDVSREGWMSRGLRLSRRKWTLRRLLVVSIVALVALVSFGISAASIVGLNSYLERRVDAQLISAAGRSSAGVGGPDFGFVASAEKYLSTPGLPVGTVAAIVEDDSIVKAGMIAREAGASSQVLTADQKEALLSVGIGDGAQTISLGSDLGTYRAVAFSGEFGDRVVLAISLSDVQATISQFRSVLILISVLGVLAAALASAFIVSLALRPLRRVAATATQVASLPLDRGEVSLMVRVPEEDTDPRTEVGQVGAAFNGMLGHVDAALRARQASENKVRQFVADASHELRTPLASIRGYAELTRRGGHDLPADVTHSMSRVESEAVRMTSLVEDLLLLARLDEGRELEKRPVDVTRLLVNCISDAYAAGPEHNWDLDAPEQSVSILGDEQRMHQVFANLLTNARVHTPEGTNVTVTLAVEGATAVITVADNGPGIAPAVQPVLFERFARADSSRSRIAGSTGLGLSIVRAVVEAHGGVVSVTSEPGATAFRLEFPAMLTP</sequence>
<dbReference type="SUPFAM" id="SSF47384">
    <property type="entry name" value="Homodimeric domain of signal transducing histidine kinase"/>
    <property type="match status" value="1"/>
</dbReference>
<comment type="cofactor">
    <cofactor evidence="2">
        <name>a divalent metal cation</name>
        <dbReference type="ChEBI" id="CHEBI:60240"/>
    </cofactor>
</comment>
<dbReference type="InterPro" id="IPR050428">
    <property type="entry name" value="TCS_sensor_his_kinase"/>
</dbReference>
<dbReference type="Pfam" id="PF02518">
    <property type="entry name" value="HATPase_c"/>
    <property type="match status" value="1"/>
</dbReference>
<evidence type="ECO:0000313" key="16">
    <source>
        <dbReference type="Proteomes" id="UP000237983"/>
    </source>
</evidence>
<dbReference type="PROSITE" id="PS50885">
    <property type="entry name" value="HAMP"/>
    <property type="match status" value="1"/>
</dbReference>
<dbReference type="SMART" id="SM00388">
    <property type="entry name" value="HisKA"/>
    <property type="match status" value="1"/>
</dbReference>
<dbReference type="PANTHER" id="PTHR45436:SF5">
    <property type="entry name" value="SENSOR HISTIDINE KINASE TRCS"/>
    <property type="match status" value="1"/>
</dbReference>
<dbReference type="EC" id="2.7.13.3" evidence="4"/>
<keyword evidence="16" id="KW-1185">Reference proteome</keyword>
<comment type="caution">
    <text evidence="15">The sequence shown here is derived from an EMBL/GenBank/DDBJ whole genome shotgun (WGS) entry which is preliminary data.</text>
</comment>
<keyword evidence="10" id="KW-0902">Two-component regulatory system</keyword>
<comment type="catalytic activity">
    <reaction evidence="1">
        <text>ATP + protein L-histidine = ADP + protein N-phospho-L-histidine.</text>
        <dbReference type="EC" id="2.7.13.3"/>
    </reaction>
</comment>
<dbReference type="PANTHER" id="PTHR45436">
    <property type="entry name" value="SENSOR HISTIDINE KINASE YKOH"/>
    <property type="match status" value="1"/>
</dbReference>
<name>A0A2T0V731_9MICO</name>
<dbReference type="Gene3D" id="3.30.565.10">
    <property type="entry name" value="Histidine kinase-like ATPase, C-terminal domain"/>
    <property type="match status" value="1"/>
</dbReference>
<evidence type="ECO:0000256" key="11">
    <source>
        <dbReference type="ARBA" id="ARBA00023136"/>
    </source>
</evidence>
<dbReference type="SMART" id="SM00304">
    <property type="entry name" value="HAMP"/>
    <property type="match status" value="1"/>
</dbReference>
<dbReference type="CDD" id="cd00082">
    <property type="entry name" value="HisKA"/>
    <property type="match status" value="1"/>
</dbReference>
<evidence type="ECO:0000256" key="6">
    <source>
        <dbReference type="ARBA" id="ARBA00022679"/>
    </source>
</evidence>
<accession>A0A2T0V731</accession>
<evidence type="ECO:0000256" key="7">
    <source>
        <dbReference type="ARBA" id="ARBA00022692"/>
    </source>
</evidence>
<evidence type="ECO:0000259" key="13">
    <source>
        <dbReference type="PROSITE" id="PS50109"/>
    </source>
</evidence>
<dbReference type="InterPro" id="IPR003660">
    <property type="entry name" value="HAMP_dom"/>
</dbReference>
<keyword evidence="6" id="KW-0808">Transferase</keyword>
<evidence type="ECO:0000259" key="14">
    <source>
        <dbReference type="PROSITE" id="PS50885"/>
    </source>
</evidence>
<gene>
    <name evidence="15" type="ORF">B0I08_109130</name>
</gene>
<evidence type="ECO:0000256" key="12">
    <source>
        <dbReference type="SAM" id="Phobius"/>
    </source>
</evidence>
<protein>
    <recommendedName>
        <fullName evidence="4">histidine kinase</fullName>
        <ecNumber evidence="4">2.7.13.3</ecNumber>
    </recommendedName>
</protein>
<dbReference type="InterPro" id="IPR003661">
    <property type="entry name" value="HisK_dim/P_dom"/>
</dbReference>
<proteinExistence type="predicted"/>
<reference evidence="15 16" key="1">
    <citation type="submission" date="2018-03" db="EMBL/GenBank/DDBJ databases">
        <title>Genomic Encyclopedia of Type Strains, Phase III (KMG-III): the genomes of soil and plant-associated and newly described type strains.</title>
        <authorList>
            <person name="Whitman W."/>
        </authorList>
    </citation>
    <scope>NUCLEOTIDE SEQUENCE [LARGE SCALE GENOMIC DNA]</scope>
    <source>
        <strain evidence="15 16">CGMCC 1.12484</strain>
    </source>
</reference>
<dbReference type="FunFam" id="3.30.565.10:FF:000006">
    <property type="entry name" value="Sensor histidine kinase WalK"/>
    <property type="match status" value="1"/>
</dbReference>
<dbReference type="CDD" id="cd06225">
    <property type="entry name" value="HAMP"/>
    <property type="match status" value="1"/>
</dbReference>
<dbReference type="Pfam" id="PF00512">
    <property type="entry name" value="HisKA"/>
    <property type="match status" value="1"/>
</dbReference>
<organism evidence="15 16">
    <name type="scientific">Glaciihabitans tibetensis</name>
    <dbReference type="NCBI Taxonomy" id="1266600"/>
    <lineage>
        <taxon>Bacteria</taxon>
        <taxon>Bacillati</taxon>
        <taxon>Actinomycetota</taxon>
        <taxon>Actinomycetes</taxon>
        <taxon>Micrococcales</taxon>
        <taxon>Microbacteriaceae</taxon>
        <taxon>Glaciihabitans</taxon>
    </lineage>
</organism>
<evidence type="ECO:0000313" key="15">
    <source>
        <dbReference type="EMBL" id="PRY65980.1"/>
    </source>
</evidence>
<dbReference type="Proteomes" id="UP000237983">
    <property type="component" value="Unassembled WGS sequence"/>
</dbReference>
<dbReference type="RefSeq" id="WP_245884850.1">
    <property type="nucleotide sequence ID" value="NZ_PVTL01000009.1"/>
</dbReference>
<dbReference type="InterPro" id="IPR003594">
    <property type="entry name" value="HATPase_dom"/>
</dbReference>